<comment type="subcellular location">
    <subcellularLocation>
        <location evidence="1">Cytoplasm</location>
    </subcellularLocation>
</comment>
<dbReference type="GO" id="GO:0002949">
    <property type="term" value="P:tRNA threonylcarbamoyladenosine modification"/>
    <property type="evidence" value="ECO:0007669"/>
    <property type="project" value="InterPro"/>
</dbReference>
<dbReference type="Gene3D" id="3.40.50.300">
    <property type="entry name" value="P-loop containing nucleotide triphosphate hydrolases"/>
    <property type="match status" value="1"/>
</dbReference>
<reference evidence="11 12" key="1">
    <citation type="journal article" date="2016" name="Nat. Commun.">
        <title>Thousands of microbial genomes shed light on interconnected biogeochemical processes in an aquifer system.</title>
        <authorList>
            <person name="Anantharaman K."/>
            <person name="Brown C.T."/>
            <person name="Hug L.A."/>
            <person name="Sharon I."/>
            <person name="Castelle C.J."/>
            <person name="Probst A.J."/>
            <person name="Thomas B.C."/>
            <person name="Singh A."/>
            <person name="Wilkins M.J."/>
            <person name="Karaoz U."/>
            <person name="Brodie E.L."/>
            <person name="Williams K.H."/>
            <person name="Hubbard S.S."/>
            <person name="Banfield J.F."/>
        </authorList>
    </citation>
    <scope>NUCLEOTIDE SEQUENCE [LARGE SCALE GENOMIC DNA]</scope>
</reference>
<sequence>MEIITNSAEETRSFAKKISKNLKPGNILSLYGSLGAGKTTFIQGLAQGLGFRQRVFSPTFVIARPYKIEQGNIKTLYHIDLYRLEGVGDIENTGIEELLLDKEAVSTIEWPEKIEKWLPKKAIKVRLETLGKEKRKITVDLPNSRL</sequence>
<evidence type="ECO:0000256" key="6">
    <source>
        <dbReference type="ARBA" id="ARBA00022723"/>
    </source>
</evidence>
<evidence type="ECO:0000256" key="7">
    <source>
        <dbReference type="ARBA" id="ARBA00022741"/>
    </source>
</evidence>
<evidence type="ECO:0000256" key="5">
    <source>
        <dbReference type="ARBA" id="ARBA00022694"/>
    </source>
</evidence>
<gene>
    <name evidence="11" type="ORF">A2172_03060</name>
</gene>
<dbReference type="SUPFAM" id="SSF52540">
    <property type="entry name" value="P-loop containing nucleoside triphosphate hydrolases"/>
    <property type="match status" value="1"/>
</dbReference>
<dbReference type="PANTHER" id="PTHR33540">
    <property type="entry name" value="TRNA THREONYLCARBAMOYLADENOSINE BIOSYNTHESIS PROTEIN TSAE"/>
    <property type="match status" value="1"/>
</dbReference>
<dbReference type="PANTHER" id="PTHR33540:SF2">
    <property type="entry name" value="TRNA THREONYLCARBAMOYLADENOSINE BIOSYNTHESIS PROTEIN TSAE"/>
    <property type="match status" value="1"/>
</dbReference>
<dbReference type="STRING" id="1802593.A2172_03060"/>
<dbReference type="GO" id="GO:0016740">
    <property type="term" value="F:transferase activity"/>
    <property type="evidence" value="ECO:0007669"/>
    <property type="project" value="UniProtKB-KW"/>
</dbReference>
<protein>
    <recommendedName>
        <fullName evidence="3">tRNA threonylcarbamoyladenosine biosynthesis protein TsaE</fullName>
    </recommendedName>
    <alternativeName>
        <fullName evidence="10">t(6)A37 threonylcarbamoyladenosine biosynthesis protein TsaE</fullName>
    </alternativeName>
</protein>
<name>A0A1G1W5K4_9BACT</name>
<organism evidence="11 12">
    <name type="scientific">Candidatus Woykebacteria bacterium RBG_13_40_15</name>
    <dbReference type="NCBI Taxonomy" id="1802593"/>
    <lineage>
        <taxon>Bacteria</taxon>
        <taxon>Candidatus Woykeibacteriota</taxon>
    </lineage>
</organism>
<evidence type="ECO:0000256" key="10">
    <source>
        <dbReference type="ARBA" id="ARBA00032441"/>
    </source>
</evidence>
<accession>A0A1G1W5K4</accession>
<proteinExistence type="inferred from homology"/>
<keyword evidence="4" id="KW-0963">Cytoplasm</keyword>
<evidence type="ECO:0000313" key="11">
    <source>
        <dbReference type="EMBL" id="OGY22894.1"/>
    </source>
</evidence>
<dbReference type="GO" id="GO:0005524">
    <property type="term" value="F:ATP binding"/>
    <property type="evidence" value="ECO:0007669"/>
    <property type="project" value="UniProtKB-KW"/>
</dbReference>
<keyword evidence="5" id="KW-0819">tRNA processing</keyword>
<dbReference type="GO" id="GO:0046872">
    <property type="term" value="F:metal ion binding"/>
    <property type="evidence" value="ECO:0007669"/>
    <property type="project" value="UniProtKB-KW"/>
</dbReference>
<evidence type="ECO:0000256" key="8">
    <source>
        <dbReference type="ARBA" id="ARBA00022840"/>
    </source>
</evidence>
<comment type="similarity">
    <text evidence="2">Belongs to the TsaE family.</text>
</comment>
<dbReference type="GO" id="GO:0005737">
    <property type="term" value="C:cytoplasm"/>
    <property type="evidence" value="ECO:0007669"/>
    <property type="project" value="UniProtKB-SubCell"/>
</dbReference>
<keyword evidence="6" id="KW-0479">Metal-binding</keyword>
<dbReference type="Proteomes" id="UP000176631">
    <property type="component" value="Unassembled WGS sequence"/>
</dbReference>
<comment type="caution">
    <text evidence="11">The sequence shown here is derived from an EMBL/GenBank/DDBJ whole genome shotgun (WGS) entry which is preliminary data.</text>
</comment>
<dbReference type="Pfam" id="PF02367">
    <property type="entry name" value="TsaE"/>
    <property type="match status" value="1"/>
</dbReference>
<evidence type="ECO:0000313" key="12">
    <source>
        <dbReference type="Proteomes" id="UP000176631"/>
    </source>
</evidence>
<keyword evidence="9" id="KW-0460">Magnesium</keyword>
<dbReference type="InterPro" id="IPR003442">
    <property type="entry name" value="T6A_TsaE"/>
</dbReference>
<dbReference type="EMBL" id="MHCP01000030">
    <property type="protein sequence ID" value="OGY22894.1"/>
    <property type="molecule type" value="Genomic_DNA"/>
</dbReference>
<evidence type="ECO:0000256" key="4">
    <source>
        <dbReference type="ARBA" id="ARBA00022490"/>
    </source>
</evidence>
<evidence type="ECO:0000256" key="2">
    <source>
        <dbReference type="ARBA" id="ARBA00007599"/>
    </source>
</evidence>
<keyword evidence="8" id="KW-0067">ATP-binding</keyword>
<evidence type="ECO:0000256" key="1">
    <source>
        <dbReference type="ARBA" id="ARBA00004496"/>
    </source>
</evidence>
<keyword evidence="7" id="KW-0547">Nucleotide-binding</keyword>
<evidence type="ECO:0000256" key="3">
    <source>
        <dbReference type="ARBA" id="ARBA00019010"/>
    </source>
</evidence>
<keyword evidence="11" id="KW-0808">Transferase</keyword>
<dbReference type="AlphaFoldDB" id="A0A1G1W5K4"/>
<evidence type="ECO:0000256" key="9">
    <source>
        <dbReference type="ARBA" id="ARBA00022842"/>
    </source>
</evidence>
<dbReference type="InterPro" id="IPR027417">
    <property type="entry name" value="P-loop_NTPase"/>
</dbReference>
<dbReference type="NCBIfam" id="TIGR00150">
    <property type="entry name" value="T6A_YjeE"/>
    <property type="match status" value="1"/>
</dbReference>